<feature type="region of interest" description="Disordered" evidence="1">
    <location>
        <begin position="22"/>
        <end position="67"/>
    </location>
</feature>
<reference evidence="2 3" key="1">
    <citation type="submission" date="2018-09" db="EMBL/GenBank/DDBJ databases">
        <title>Genomic investigation of the strawberry pathogen Phytophthora fragariae indicates pathogenicity is determined by transcriptional variation in three key races.</title>
        <authorList>
            <person name="Adams T.M."/>
            <person name="Armitage A.D."/>
            <person name="Sobczyk M.K."/>
            <person name="Bates H.J."/>
            <person name="Dunwell J.M."/>
            <person name="Nellist C.F."/>
            <person name="Harrison R.J."/>
        </authorList>
    </citation>
    <scope>NUCLEOTIDE SEQUENCE [LARGE SCALE GENOMIC DNA]</scope>
    <source>
        <strain evidence="2 3">NOV-77</strain>
    </source>
</reference>
<dbReference type="EMBL" id="QXFY01000051">
    <property type="protein sequence ID" value="KAE9360141.1"/>
    <property type="molecule type" value="Genomic_DNA"/>
</dbReference>
<feature type="compositionally biased region" description="Low complexity" evidence="1">
    <location>
        <begin position="22"/>
        <end position="34"/>
    </location>
</feature>
<sequence>MMSPSPTPSLDLAQRTIAAPPTLLTSWTPSPQLTQDDVVTTASPPIPSAMNRPEYRSDPNSSLSSACSGFATTEQGIAELVAETVEHACMLDTALASSTSTIKKGKNFVPDEDLMLAAAWREVSGGPVVGNE</sequence>
<accession>A0A6G0SIP1</accession>
<evidence type="ECO:0000313" key="3">
    <source>
        <dbReference type="Proteomes" id="UP000486351"/>
    </source>
</evidence>
<protein>
    <submittedName>
        <fullName evidence="2">Uncharacterized protein</fullName>
    </submittedName>
</protein>
<feature type="compositionally biased region" description="Polar residues" evidence="1">
    <location>
        <begin position="58"/>
        <end position="67"/>
    </location>
</feature>
<name>A0A6G0SIP1_9STRA</name>
<evidence type="ECO:0000313" key="2">
    <source>
        <dbReference type="EMBL" id="KAE9360141.1"/>
    </source>
</evidence>
<proteinExistence type="predicted"/>
<evidence type="ECO:0000256" key="1">
    <source>
        <dbReference type="SAM" id="MobiDB-lite"/>
    </source>
</evidence>
<comment type="caution">
    <text evidence="2">The sequence shown here is derived from an EMBL/GenBank/DDBJ whole genome shotgun (WGS) entry which is preliminary data.</text>
</comment>
<dbReference type="AlphaFoldDB" id="A0A6G0SIP1"/>
<gene>
    <name evidence="2" type="ORF">PF008_g1955</name>
</gene>
<dbReference type="Proteomes" id="UP000486351">
    <property type="component" value="Unassembled WGS sequence"/>
</dbReference>
<organism evidence="2 3">
    <name type="scientific">Phytophthora fragariae</name>
    <dbReference type="NCBI Taxonomy" id="53985"/>
    <lineage>
        <taxon>Eukaryota</taxon>
        <taxon>Sar</taxon>
        <taxon>Stramenopiles</taxon>
        <taxon>Oomycota</taxon>
        <taxon>Peronosporomycetes</taxon>
        <taxon>Peronosporales</taxon>
        <taxon>Peronosporaceae</taxon>
        <taxon>Phytophthora</taxon>
    </lineage>
</organism>